<comment type="caution">
    <text evidence="1">The sequence shown here is derived from an EMBL/GenBank/DDBJ whole genome shotgun (WGS) entry which is preliminary data.</text>
</comment>
<proteinExistence type="predicted"/>
<dbReference type="AlphaFoldDB" id="A0A391NVJ8"/>
<protein>
    <submittedName>
        <fullName evidence="1">Uncharacterized protein</fullName>
    </submittedName>
</protein>
<gene>
    <name evidence="1" type="ORF">KIPB_016424</name>
</gene>
<accession>A0A391NVJ8</accession>
<sequence>RESKDIALMVDQSVMCETIHKDNARSLTNHLSLHTLSRARLKSLAEVEG</sequence>
<reference evidence="1 2" key="1">
    <citation type="journal article" date="2018" name="PLoS ONE">
        <title>The draft genome of Kipferlia bialata reveals reductive genome evolution in fornicate parasites.</title>
        <authorList>
            <person name="Tanifuji G."/>
            <person name="Takabayashi S."/>
            <person name="Kume K."/>
            <person name="Takagi M."/>
            <person name="Nakayama T."/>
            <person name="Kamikawa R."/>
            <person name="Inagaki Y."/>
            <person name="Hashimoto T."/>
        </authorList>
    </citation>
    <scope>NUCLEOTIDE SEQUENCE [LARGE SCALE GENOMIC DNA]</scope>
    <source>
        <strain evidence="1">NY0173</strain>
    </source>
</reference>
<evidence type="ECO:0000313" key="1">
    <source>
        <dbReference type="EMBL" id="GCA65164.1"/>
    </source>
</evidence>
<name>A0A391NVJ8_9EUKA</name>
<dbReference type="Proteomes" id="UP000265618">
    <property type="component" value="Unassembled WGS sequence"/>
</dbReference>
<keyword evidence="2" id="KW-1185">Reference proteome</keyword>
<organism evidence="1 2">
    <name type="scientific">Kipferlia bialata</name>
    <dbReference type="NCBI Taxonomy" id="797122"/>
    <lineage>
        <taxon>Eukaryota</taxon>
        <taxon>Metamonada</taxon>
        <taxon>Carpediemonas-like organisms</taxon>
        <taxon>Kipferlia</taxon>
    </lineage>
</organism>
<evidence type="ECO:0000313" key="2">
    <source>
        <dbReference type="Proteomes" id="UP000265618"/>
    </source>
</evidence>
<feature type="non-terminal residue" evidence="1">
    <location>
        <position position="1"/>
    </location>
</feature>
<dbReference type="EMBL" id="BDIP01010019">
    <property type="protein sequence ID" value="GCA65164.1"/>
    <property type="molecule type" value="Genomic_DNA"/>
</dbReference>